<name>A0A5N6KV61_9ROSI</name>
<protein>
    <recommendedName>
        <fullName evidence="5">DUF2828 domain-containing protein</fullName>
    </recommendedName>
</protein>
<dbReference type="Pfam" id="PF25043">
    <property type="entry name" value="DUF7788"/>
    <property type="match status" value="1"/>
</dbReference>
<evidence type="ECO:0008006" key="5">
    <source>
        <dbReference type="Google" id="ProtNLM"/>
    </source>
</evidence>
<dbReference type="InterPro" id="IPR058580">
    <property type="entry name" value="DUF2828"/>
</dbReference>
<dbReference type="PANTHER" id="PTHR31373">
    <property type="entry name" value="OS06G0652100 PROTEIN"/>
    <property type="match status" value="1"/>
</dbReference>
<evidence type="ECO:0000259" key="1">
    <source>
        <dbReference type="Pfam" id="PF11443"/>
    </source>
</evidence>
<proteinExistence type="predicted"/>
<gene>
    <name evidence="3" type="ORF">FH972_022677</name>
</gene>
<dbReference type="InterPro" id="IPR056690">
    <property type="entry name" value="DUF7788"/>
</dbReference>
<feature type="domain" description="DUF7788" evidence="2">
    <location>
        <begin position="538"/>
        <end position="771"/>
    </location>
</feature>
<dbReference type="Proteomes" id="UP000327013">
    <property type="component" value="Unassembled WGS sequence"/>
</dbReference>
<evidence type="ECO:0000313" key="3">
    <source>
        <dbReference type="EMBL" id="KAB8343083.1"/>
    </source>
</evidence>
<dbReference type="AlphaFoldDB" id="A0A5N6KV61"/>
<evidence type="ECO:0000313" key="4">
    <source>
        <dbReference type="Proteomes" id="UP000327013"/>
    </source>
</evidence>
<dbReference type="OrthoDB" id="1149618at2759"/>
<dbReference type="InterPro" id="IPR011205">
    <property type="entry name" value="UCP015417_vWA"/>
</dbReference>
<dbReference type="EMBL" id="VIBQ01000012">
    <property type="protein sequence ID" value="KAB8343083.1"/>
    <property type="molecule type" value="Genomic_DNA"/>
</dbReference>
<dbReference type="Pfam" id="PF11443">
    <property type="entry name" value="DUF2828"/>
    <property type="match status" value="1"/>
</dbReference>
<dbReference type="PANTHER" id="PTHR31373:SF27">
    <property type="entry name" value="TROVE DOMAIN-CONTAINING PROTEIN"/>
    <property type="match status" value="1"/>
</dbReference>
<accession>A0A5N6KV61</accession>
<evidence type="ECO:0000259" key="2">
    <source>
        <dbReference type="Pfam" id="PF25043"/>
    </source>
</evidence>
<feature type="domain" description="DUF2828" evidence="1">
    <location>
        <begin position="130"/>
        <end position="536"/>
    </location>
</feature>
<comment type="caution">
    <text evidence="3">The sequence shown here is derived from an EMBL/GenBank/DDBJ whole genome shotgun (WGS) entry which is preliminary data.</text>
</comment>
<keyword evidence="4" id="KW-1185">Reference proteome</keyword>
<sequence>MSLRQDDAAAASEQKVDADTKMSGILDSKVPVFLPWTAALSLTDTEFEAYLDTLQLLQAQDVVDMSQDSAVTSDGTEADDAVHDAVHDAAPVPAPKQGIWSGVLPFMKTLEKFDPSLPPKNFDAENKMYTENNDVAFRSAKNELVDLFDELEGAILATRLESLLDAAWAKDPASTLRIIFNGRSIHLGKASRLNLYRSFGWLRTKHPKTFLLNLRWLVRPVILKKVAKEGETEDDLVVVEPDGPSFTAHDVKDGVAHGYWKDLLNLLSLDVNGQMTIDGDYASVLGVKVKKGDRQWDQSEAKAKRHASREYRDQQLSTHFADRDFYCAFHLVVARLFAEQLTLDKKLLASNKVRKISLAAKWAPSLFGAHDKQTLIATSIAEALHPPASIVPQAKAQEDRAWYLPRAREAYHRLTLAPLRKALGIVERDITNQTFTAIKYERVPSVAMNKYADTFAFRDADRFEAYINDVVAGKARISGATLFPSTLVSQARGTSFSSPHYGYAMAQKIAQSPVNDLMLDGQWNALVQRIKDSGTLESSIAVCDTSGSMGAPRFSDGTTPLDSAIGLSMLVAQATAAPFGGGFITFSARPRFVSLGDGGFVERVKKMSRAHWDMNTDLDAVFTKLLLPMAIQNKLTQQDMVKRIFIFSDMQFDQATNYKGKWEVARQRIALAYRAAGYEVPELVFWNLASGSSGAAAPKQATVEDGEGTALVSGYSQGMLKVFLAGGNFAEDEDEIVDEDKESAEGDDDTLVEVQKKKRKMDPLQIVMKAISHEAYSMLKVVD</sequence>
<reference evidence="3 4" key="1">
    <citation type="submission" date="2019-06" db="EMBL/GenBank/DDBJ databases">
        <title>A chromosomal-level reference genome of Carpinus fangiana (Coryloideae, Betulaceae).</title>
        <authorList>
            <person name="Yang X."/>
            <person name="Wang Z."/>
            <person name="Zhang L."/>
            <person name="Hao G."/>
            <person name="Liu J."/>
            <person name="Yang Y."/>
        </authorList>
    </citation>
    <scope>NUCLEOTIDE SEQUENCE [LARGE SCALE GENOMIC DNA]</scope>
    <source>
        <strain evidence="3">Cfa_2016G</strain>
        <tissue evidence="3">Leaf</tissue>
    </source>
</reference>
<organism evidence="3 4">
    <name type="scientific">Carpinus fangiana</name>
    <dbReference type="NCBI Taxonomy" id="176857"/>
    <lineage>
        <taxon>Eukaryota</taxon>
        <taxon>Viridiplantae</taxon>
        <taxon>Streptophyta</taxon>
        <taxon>Embryophyta</taxon>
        <taxon>Tracheophyta</taxon>
        <taxon>Spermatophyta</taxon>
        <taxon>Magnoliopsida</taxon>
        <taxon>eudicotyledons</taxon>
        <taxon>Gunneridae</taxon>
        <taxon>Pentapetalae</taxon>
        <taxon>rosids</taxon>
        <taxon>fabids</taxon>
        <taxon>Fagales</taxon>
        <taxon>Betulaceae</taxon>
        <taxon>Carpinus</taxon>
    </lineage>
</organism>